<dbReference type="PANTHER" id="PTHR12126">
    <property type="entry name" value="NADH-UBIQUINONE OXIDOREDUCTASE 39 KDA SUBUNIT-RELATED"/>
    <property type="match status" value="1"/>
</dbReference>
<reference evidence="2 3" key="1">
    <citation type="submission" date="2016-10" db="EMBL/GenBank/DDBJ databases">
        <authorList>
            <person name="de Groot N.N."/>
        </authorList>
    </citation>
    <scope>NUCLEOTIDE SEQUENCE [LARGE SCALE GENOMIC DNA]</scope>
    <source>
        <strain evidence="2 3">CGMCC 1.6134</strain>
    </source>
</reference>
<accession>A0A1I4LWM2</accession>
<dbReference type="GO" id="GO:0044877">
    <property type="term" value="F:protein-containing complex binding"/>
    <property type="evidence" value="ECO:0007669"/>
    <property type="project" value="TreeGrafter"/>
</dbReference>
<organism evidence="2 3">
    <name type="scientific">Salibacterium qingdaonense</name>
    <dbReference type="NCBI Taxonomy" id="266892"/>
    <lineage>
        <taxon>Bacteria</taxon>
        <taxon>Bacillati</taxon>
        <taxon>Bacillota</taxon>
        <taxon>Bacilli</taxon>
        <taxon>Bacillales</taxon>
        <taxon>Bacillaceae</taxon>
    </lineage>
</organism>
<dbReference type="InterPro" id="IPR051207">
    <property type="entry name" value="ComplexI_NDUFA9_subunit"/>
</dbReference>
<dbReference type="OrthoDB" id="9774199at2"/>
<feature type="domain" description="NAD(P)-binding" evidence="1">
    <location>
        <begin position="14"/>
        <end position="121"/>
    </location>
</feature>
<evidence type="ECO:0000259" key="1">
    <source>
        <dbReference type="Pfam" id="PF13460"/>
    </source>
</evidence>
<keyword evidence="3" id="KW-1185">Reference proteome</keyword>
<sequence length="483" mass="55204">MTATNRRPVIALTGASGYIGRNLLKQLTPYADIIALSRNGDDKEDTEHVTWRSCDLFSMADAEKALEGADYAYYLVHSMKPSAKLTQGTFENMDVILADNFAQAAEKQGVKQIVYLSGLVPDADHLSRHIRSRLEVEQVLTSYQVPVTTLRAGLIVGPNGSSFPILAKMVKRLPVMLLPKWTRKKTHPIYIGDMLDSLVRCAGRTDLYDRSIDVGGPEVMTYKNMMRETAEVMGKQPKMIPVPFMTVNLSRLWVSLVSNSPREMVYPLIESLIHPMIARPENMVSGISVGSTPFREAARKSLEEEKQKRPAGRLKVLTIPDIDNDVRSVQRIPLPHGKTALWTAHYYAEWLSRKIHPLLSVQDDFDGVINIQFRGWTLLELRHSADRSQPDRALFYITGGLFDDKKENERGRLEFRKIPGREECIIAIHDYMPSLPWFMYKYTQAKAHRFVMYRFRRHLEKEERKHGTARLPLLLQGRPFINQ</sequence>
<proteinExistence type="predicted"/>
<evidence type="ECO:0000313" key="2">
    <source>
        <dbReference type="EMBL" id="SFL95299.1"/>
    </source>
</evidence>
<dbReference type="PANTHER" id="PTHR12126:SF11">
    <property type="entry name" value="NADH DEHYDROGENASE [UBIQUINONE] 1 ALPHA SUBCOMPLEX SUBUNIT 9, MITOCHONDRIAL"/>
    <property type="match status" value="1"/>
</dbReference>
<evidence type="ECO:0000313" key="3">
    <source>
        <dbReference type="Proteomes" id="UP000199668"/>
    </source>
</evidence>
<dbReference type="Proteomes" id="UP000199668">
    <property type="component" value="Unassembled WGS sequence"/>
</dbReference>
<dbReference type="STRING" id="266892.SAMN04488054_10933"/>
<dbReference type="InterPro" id="IPR016040">
    <property type="entry name" value="NAD(P)-bd_dom"/>
</dbReference>
<dbReference type="Gene3D" id="3.40.50.720">
    <property type="entry name" value="NAD(P)-binding Rossmann-like Domain"/>
    <property type="match status" value="1"/>
</dbReference>
<gene>
    <name evidence="2" type="ORF">SAMN04488054_10933</name>
</gene>
<dbReference type="Pfam" id="PF13460">
    <property type="entry name" value="NAD_binding_10"/>
    <property type="match status" value="1"/>
</dbReference>
<protein>
    <submittedName>
        <fullName evidence="2">Uncharacterized conserved protein YbjT, contains NAD(P)-binding and DUF2867 domains</fullName>
    </submittedName>
</protein>
<dbReference type="EMBL" id="FOTY01000009">
    <property type="protein sequence ID" value="SFL95299.1"/>
    <property type="molecule type" value="Genomic_DNA"/>
</dbReference>
<dbReference type="AlphaFoldDB" id="A0A1I4LWM2"/>
<name>A0A1I4LWM2_9BACI</name>
<dbReference type="RefSeq" id="WP_090926711.1">
    <property type="nucleotide sequence ID" value="NZ_FOTY01000009.1"/>
</dbReference>
<dbReference type="SUPFAM" id="SSF51735">
    <property type="entry name" value="NAD(P)-binding Rossmann-fold domains"/>
    <property type="match status" value="1"/>
</dbReference>
<dbReference type="InterPro" id="IPR036291">
    <property type="entry name" value="NAD(P)-bd_dom_sf"/>
</dbReference>